<sequence>MQLNLPTAAAAGALASISLLGMTPAVAEGPWAFSANIGAVSNYVWRGVTQTGDQAAIQGGLDAEHESGFYAGTWVSNIDWGSESPNYELDLYLGYGGAINDDFSYDISGIYYAYPDGRDADFGELGASASYKWFTLGLAYTVYGENDDGLFDDGDLYYYGGFDLPLPYDFGLSLRAGYYDFRNDDEVVELTDASGMPYLKTESHDYWNYGASISRDAGDFGTFSLNWDQNNGEQVLGYDTDPKFWVSWSKTF</sequence>
<dbReference type="NCBIfam" id="TIGR02001">
    <property type="entry name" value="gcw_chp"/>
    <property type="match status" value="1"/>
</dbReference>
<proteinExistence type="predicted"/>
<dbReference type="Pfam" id="PF09694">
    <property type="entry name" value="Gcw_chp"/>
    <property type="match status" value="1"/>
</dbReference>
<reference evidence="2 3" key="1">
    <citation type="submission" date="2019-09" db="EMBL/GenBank/DDBJ databases">
        <title>Whole-genome sequence of the purple sulfur bacterium Thiohalocapsa marina DSM 19078.</title>
        <authorList>
            <person name="Kyndt J.A."/>
            <person name="Meyer T.E."/>
        </authorList>
    </citation>
    <scope>NUCLEOTIDE SEQUENCE [LARGE SCALE GENOMIC DNA]</scope>
    <source>
        <strain evidence="2 3">DSM 19078</strain>
    </source>
</reference>
<dbReference type="AlphaFoldDB" id="A0A5M8FU48"/>
<keyword evidence="3" id="KW-1185">Reference proteome</keyword>
<name>A0A5M8FU48_9GAMM</name>
<feature type="chain" id="PRO_5024398343" evidence="1">
    <location>
        <begin position="28"/>
        <end position="252"/>
    </location>
</feature>
<dbReference type="RefSeq" id="WP_150089912.1">
    <property type="nucleotide sequence ID" value="NZ_VWXX01000002.1"/>
</dbReference>
<dbReference type="InterPro" id="IPR010239">
    <property type="entry name" value="CHP02001"/>
</dbReference>
<dbReference type="EMBL" id="VWXX01000002">
    <property type="protein sequence ID" value="KAA6187332.1"/>
    <property type="molecule type" value="Genomic_DNA"/>
</dbReference>
<evidence type="ECO:0000256" key="1">
    <source>
        <dbReference type="SAM" id="SignalP"/>
    </source>
</evidence>
<keyword evidence="1" id="KW-0732">Signal</keyword>
<evidence type="ECO:0000313" key="2">
    <source>
        <dbReference type="EMBL" id="KAA6187332.1"/>
    </source>
</evidence>
<accession>A0A5M8FU48</accession>
<protein>
    <submittedName>
        <fullName evidence="2">Uncharacterized protein</fullName>
    </submittedName>
</protein>
<gene>
    <name evidence="2" type="ORF">F2Q65_02075</name>
</gene>
<organism evidence="2 3">
    <name type="scientific">Thiohalocapsa marina</name>
    <dbReference type="NCBI Taxonomy" id="424902"/>
    <lineage>
        <taxon>Bacteria</taxon>
        <taxon>Pseudomonadati</taxon>
        <taxon>Pseudomonadota</taxon>
        <taxon>Gammaproteobacteria</taxon>
        <taxon>Chromatiales</taxon>
        <taxon>Chromatiaceae</taxon>
        <taxon>Thiohalocapsa</taxon>
    </lineage>
</organism>
<dbReference type="OrthoDB" id="9793561at2"/>
<evidence type="ECO:0000313" key="3">
    <source>
        <dbReference type="Proteomes" id="UP000322981"/>
    </source>
</evidence>
<dbReference type="Proteomes" id="UP000322981">
    <property type="component" value="Unassembled WGS sequence"/>
</dbReference>
<comment type="caution">
    <text evidence="2">The sequence shown here is derived from an EMBL/GenBank/DDBJ whole genome shotgun (WGS) entry which is preliminary data.</text>
</comment>
<feature type="signal peptide" evidence="1">
    <location>
        <begin position="1"/>
        <end position="27"/>
    </location>
</feature>